<dbReference type="EMBL" id="JAVRAA010000005">
    <property type="protein sequence ID" value="MDT0337595.1"/>
    <property type="molecule type" value="Genomic_DNA"/>
</dbReference>
<keyword evidence="1" id="KW-1133">Transmembrane helix</keyword>
<name>A0AAE4G8G3_9BURK</name>
<sequence>MVELDTWQQLVVYLAVAVVFYVVYRRLFTSEYSAKNYSRVPLLTEHEKKCYKVLQEAVGSKLIIAPQVVFGAFIKVKGLALTDKNKARHKVAHNRGDFVICDRDFNVVALIELDDASHRRWSQRTKDARRDQLMKTVGVKAIRYRQIPSIKEVQRDLGL</sequence>
<evidence type="ECO:0000259" key="2">
    <source>
        <dbReference type="Pfam" id="PF10881"/>
    </source>
</evidence>
<keyword evidence="1" id="KW-0472">Membrane</keyword>
<feature type="domain" description="DUF2726" evidence="2">
    <location>
        <begin position="40"/>
        <end position="157"/>
    </location>
</feature>
<evidence type="ECO:0000256" key="1">
    <source>
        <dbReference type="SAM" id="Phobius"/>
    </source>
</evidence>
<reference evidence="3" key="1">
    <citation type="submission" date="2023-02" db="EMBL/GenBank/DDBJ databases">
        <title>Description of Herbaspirillum huttiense subsp. nephrolepsisexaltata and Herbaspirillum huttiense subsp. lycopersicon.</title>
        <authorList>
            <person name="Poudel M."/>
            <person name="Sharma A."/>
            <person name="Goss E."/>
            <person name="Tapia J.H."/>
            <person name="Harmon C.M."/>
            <person name="Jones J.B."/>
        </authorList>
    </citation>
    <scope>NUCLEOTIDE SEQUENCE</scope>
    <source>
        <strain evidence="3">NC40101</strain>
    </source>
</reference>
<dbReference type="RefSeq" id="WP_284078328.1">
    <property type="nucleotide sequence ID" value="NZ_JAVLSM010000007.1"/>
</dbReference>
<accession>A0AAE4G8G3</accession>
<feature type="transmembrane region" description="Helical" evidence="1">
    <location>
        <begin position="6"/>
        <end position="24"/>
    </location>
</feature>
<comment type="caution">
    <text evidence="3">The sequence shown here is derived from an EMBL/GenBank/DDBJ whole genome shotgun (WGS) entry which is preliminary data.</text>
</comment>
<organism evidence="3">
    <name type="scientific">Herbaspirillum huttiense subsp. nephrolepidis</name>
    <dbReference type="NCBI Taxonomy" id="3075126"/>
    <lineage>
        <taxon>Bacteria</taxon>
        <taxon>Pseudomonadati</taxon>
        <taxon>Pseudomonadota</taxon>
        <taxon>Betaproteobacteria</taxon>
        <taxon>Burkholderiales</taxon>
        <taxon>Oxalobacteraceae</taxon>
        <taxon>Herbaspirillum</taxon>
    </lineage>
</organism>
<dbReference type="InterPro" id="IPR024402">
    <property type="entry name" value="DUF2726"/>
</dbReference>
<proteinExistence type="predicted"/>
<gene>
    <name evidence="3" type="ORF">RJN63_12195</name>
</gene>
<keyword evidence="1" id="KW-0812">Transmembrane</keyword>
<evidence type="ECO:0000313" key="3">
    <source>
        <dbReference type="EMBL" id="MDT0337595.1"/>
    </source>
</evidence>
<protein>
    <submittedName>
        <fullName evidence="3">DUF2726 domain-containing protein</fullName>
    </submittedName>
</protein>
<dbReference type="AlphaFoldDB" id="A0AAE4G8G3"/>
<dbReference type="Pfam" id="PF10881">
    <property type="entry name" value="DUF2726"/>
    <property type="match status" value="1"/>
</dbReference>